<dbReference type="InterPro" id="IPR007701">
    <property type="entry name" value="Interferon-rel_develop_reg_N"/>
</dbReference>
<sequence>PEFCHILSRRQEFKQSIQMDDASNSTAIPKKKLHTYLEELFKKKSSVRENALRILVKQFQTNVHYEFVENNFVTLIHRCQNCLKRGSALEIDLALQLIGFVVLTLGAGDNAHEVYEELLMLVPELLIKSKLSHAIKVFECLSIVTSVGATDFVDTERSMEIIWQFLNQETKHPSSVAAAAISGWVLLLSGIDRWNVSPKKWKESIPFLLKQLEEDDEHVNVASIEALALIFEIGSLEKFSNQAREYASMKDMKDGIMEHVKRVCNGTKQDTSKILEDDYDKTVTLTLGRTSLTFSTWSKLKQMSYIRKFLGNGFKNHMMENEHLHNVFHFAPATKCSDDLELYKPEFEEVVFRVFVPEVRRENCANRIHKSHNSLLSKGRTKLRNKYRSLAEETKAGYIADEELD</sequence>
<gene>
    <name evidence="3" type="ORF">AABB24_002228</name>
</gene>
<dbReference type="Pfam" id="PF05004">
    <property type="entry name" value="IFRD"/>
    <property type="match status" value="1"/>
</dbReference>
<keyword evidence="4" id="KW-1185">Reference proteome</keyword>
<comment type="caution">
    <text evidence="3">The sequence shown here is derived from an EMBL/GenBank/DDBJ whole genome shotgun (WGS) entry which is preliminary data.</text>
</comment>
<feature type="non-terminal residue" evidence="3">
    <location>
        <position position="1"/>
    </location>
</feature>
<evidence type="ECO:0000313" key="3">
    <source>
        <dbReference type="EMBL" id="KAL3382605.1"/>
    </source>
</evidence>
<evidence type="ECO:0000256" key="1">
    <source>
        <dbReference type="ARBA" id="ARBA00008828"/>
    </source>
</evidence>
<name>A0ABD2VQ63_9SOLN</name>
<dbReference type="InterPro" id="IPR011989">
    <property type="entry name" value="ARM-like"/>
</dbReference>
<protein>
    <recommendedName>
        <fullName evidence="2">Interferon-related developmental regulator N-terminal domain-containing protein</fullName>
    </recommendedName>
</protein>
<dbReference type="InterPro" id="IPR016024">
    <property type="entry name" value="ARM-type_fold"/>
</dbReference>
<comment type="similarity">
    <text evidence="1">Belongs to the IFRD family.</text>
</comment>
<dbReference type="AlphaFoldDB" id="A0ABD2VQ63"/>
<evidence type="ECO:0000313" key="4">
    <source>
        <dbReference type="Proteomes" id="UP001627284"/>
    </source>
</evidence>
<dbReference type="EMBL" id="JBJKTR010000001">
    <property type="protein sequence ID" value="KAL3382605.1"/>
    <property type="molecule type" value="Genomic_DNA"/>
</dbReference>
<dbReference type="PANTHER" id="PTHR12354">
    <property type="entry name" value="INTERFERON-RELATED DEVELOPMENTAL REGULATOR"/>
    <property type="match status" value="1"/>
</dbReference>
<organism evidence="3 4">
    <name type="scientific">Solanum stoloniferum</name>
    <dbReference type="NCBI Taxonomy" id="62892"/>
    <lineage>
        <taxon>Eukaryota</taxon>
        <taxon>Viridiplantae</taxon>
        <taxon>Streptophyta</taxon>
        <taxon>Embryophyta</taxon>
        <taxon>Tracheophyta</taxon>
        <taxon>Spermatophyta</taxon>
        <taxon>Magnoliopsida</taxon>
        <taxon>eudicotyledons</taxon>
        <taxon>Gunneridae</taxon>
        <taxon>Pentapetalae</taxon>
        <taxon>asterids</taxon>
        <taxon>lamiids</taxon>
        <taxon>Solanales</taxon>
        <taxon>Solanaceae</taxon>
        <taxon>Solanoideae</taxon>
        <taxon>Solaneae</taxon>
        <taxon>Solanum</taxon>
    </lineage>
</organism>
<dbReference type="Gene3D" id="1.25.10.10">
    <property type="entry name" value="Leucine-rich Repeat Variant"/>
    <property type="match status" value="1"/>
</dbReference>
<evidence type="ECO:0000259" key="2">
    <source>
        <dbReference type="Pfam" id="PF05004"/>
    </source>
</evidence>
<proteinExistence type="inferred from homology"/>
<accession>A0ABD2VQ63</accession>
<reference evidence="3 4" key="1">
    <citation type="submission" date="2024-05" db="EMBL/GenBank/DDBJ databases">
        <title>De novo assembly of an allotetraploid wild potato.</title>
        <authorList>
            <person name="Hosaka A.J."/>
        </authorList>
    </citation>
    <scope>NUCLEOTIDE SEQUENCE [LARGE SCALE GENOMIC DNA]</scope>
    <source>
        <tissue evidence="3">Young leaves</tissue>
    </source>
</reference>
<dbReference type="PANTHER" id="PTHR12354:SF15">
    <property type="entry name" value="INTERFERON-RELATED DEVELOPMENTAL REGULATOR N-TERMINAL DOMAIN-CONTAINING PROTEIN"/>
    <property type="match status" value="1"/>
</dbReference>
<dbReference type="SUPFAM" id="SSF48371">
    <property type="entry name" value="ARM repeat"/>
    <property type="match status" value="1"/>
</dbReference>
<dbReference type="InterPro" id="IPR039777">
    <property type="entry name" value="IFRD"/>
</dbReference>
<dbReference type="Proteomes" id="UP001627284">
    <property type="component" value="Unassembled WGS sequence"/>
</dbReference>
<feature type="domain" description="Interferon-related developmental regulator N-terminal" evidence="2">
    <location>
        <begin position="16"/>
        <end position="268"/>
    </location>
</feature>